<organism evidence="1 2">
    <name type="scientific">Ruminiclostridium papyrosolvens DSM 2782</name>
    <dbReference type="NCBI Taxonomy" id="588581"/>
    <lineage>
        <taxon>Bacteria</taxon>
        <taxon>Bacillati</taxon>
        <taxon>Bacillota</taxon>
        <taxon>Clostridia</taxon>
        <taxon>Eubacteriales</taxon>
        <taxon>Oscillospiraceae</taxon>
        <taxon>Ruminiclostridium</taxon>
    </lineage>
</organism>
<reference evidence="1" key="1">
    <citation type="submission" date="2009-07" db="EMBL/GenBank/DDBJ databases">
        <authorList>
            <consortium name="US DOE Joint Genome Institute (JGI-PGF)"/>
            <person name="Lucas S."/>
            <person name="Copeland A."/>
            <person name="Lapidus A."/>
            <person name="Glavina del Rio T."/>
            <person name="Tice H."/>
            <person name="Bruce D."/>
            <person name="Goodwin L."/>
            <person name="Pitluck S."/>
            <person name="Larimer F."/>
            <person name="Land M.L."/>
            <person name="Mouttaki H."/>
            <person name="He Z."/>
            <person name="Zhou J."/>
            <person name="Hemme C.L."/>
        </authorList>
    </citation>
    <scope>NUCLEOTIDE SEQUENCE [LARGE SCALE GENOMIC DNA]</scope>
    <source>
        <strain evidence="1">DSM 2782</strain>
    </source>
</reference>
<accession>F1TC93</accession>
<comment type="caution">
    <text evidence="1">The sequence shown here is derived from an EMBL/GenBank/DDBJ whole genome shotgun (WGS) entry which is preliminary data.</text>
</comment>
<protein>
    <recommendedName>
        <fullName evidence="3">Butirosin biosynthesis protein H N-terminal domain-containing protein</fullName>
    </recommendedName>
</protein>
<dbReference type="eggNOG" id="ENOG5032UCZ">
    <property type="taxonomic scope" value="Bacteria"/>
</dbReference>
<proteinExistence type="predicted"/>
<keyword evidence="2" id="KW-1185">Reference proteome</keyword>
<dbReference type="Proteomes" id="UP000003860">
    <property type="component" value="Unassembled WGS sequence"/>
</dbReference>
<evidence type="ECO:0008006" key="3">
    <source>
        <dbReference type="Google" id="ProtNLM"/>
    </source>
</evidence>
<evidence type="ECO:0000313" key="2">
    <source>
        <dbReference type="Proteomes" id="UP000003860"/>
    </source>
</evidence>
<reference evidence="1" key="2">
    <citation type="submission" date="2011-01" db="EMBL/GenBank/DDBJ databases">
        <title>The Non-contiguous Finished genome of Clostridium papyrosolvens.</title>
        <authorList>
            <person name="Lucas S."/>
            <person name="Copeland A."/>
            <person name="Lapidus A."/>
            <person name="Cheng J.-F."/>
            <person name="Goodwin L."/>
            <person name="Pitluck S."/>
            <person name="Misra M."/>
            <person name="Chertkov O."/>
            <person name="Detter J.C."/>
            <person name="Han C."/>
            <person name="Tapia R."/>
            <person name="Land M."/>
            <person name="Hauser L."/>
            <person name="Kyrpides N."/>
            <person name="Ivanova N."/>
            <person name="Pagani I."/>
            <person name="Mouttaki H."/>
            <person name="He Z."/>
            <person name="Zhou J."/>
            <person name="Hemme C.L."/>
            <person name="Woyke T."/>
        </authorList>
    </citation>
    <scope>NUCLEOTIDE SEQUENCE [LARGE SCALE GENOMIC DNA]</scope>
    <source>
        <strain evidence="1">DSM 2782</strain>
    </source>
</reference>
<sequence>MLLDISLKQEKDMYCVESEIATVATFYKRRYEMAFLDAWKFDFLPPEQSPEGTLGGRIYTGFIEDWWMWGHLEEFHGIRVLWNEDYVGKDIMYVVKTELEQNRPISVMMDSFYLPWAHQYEKDTHYETLMMVVGMEENGVYCIDIHSLKRVVLLPLDAFLKGHKQYTVFLPMRDETKEINWRKLFGDRAKRLLGEGYSINSFDSMRALADCVRDTMDFSMEIKGHHHPLNAGIIRNIETLGRGRFLFSSAIKYVDELYHINNFDKLYENFKTVSNMWHLVKYQMIRHFYTGSPDKAACKMIGEKIEEASVLEEKMAHLILECTEKGIVADTVKLPSKTAPSEEKVKDFVFVELKDYLNNKGTGEMTETYNFNTLDFEGMKAAGPDKLHFSLPCILEETYDNISCTGQTIKIPSGKYKSIMLVGCSFWGSFSEKMSVTYSDGQKKEFYIGFTCFDSGVPLFGESVFYSGNLIEVRKDIVRRGENKGHLFLREHALDANKEVTEIQLPNYPNILIYGISMGK</sequence>
<dbReference type="RefSeq" id="WP_004618814.1">
    <property type="nucleotide sequence ID" value="NZ_ACXX02000005.1"/>
</dbReference>
<dbReference type="EMBL" id="ACXX02000005">
    <property type="protein sequence ID" value="EGD48008.1"/>
    <property type="molecule type" value="Genomic_DNA"/>
</dbReference>
<dbReference type="OrthoDB" id="2630463at2"/>
<dbReference type="AlphaFoldDB" id="F1TC93"/>
<gene>
    <name evidence="1" type="ORF">Cpap_2694</name>
</gene>
<name>F1TC93_9FIRM</name>
<dbReference type="STRING" id="588581.Cpap_2694"/>
<evidence type="ECO:0000313" key="1">
    <source>
        <dbReference type="EMBL" id="EGD48008.1"/>
    </source>
</evidence>